<organism evidence="3 4">
    <name type="scientific">Gelidibacter pelagius</name>
    <dbReference type="NCBI Taxonomy" id="2819985"/>
    <lineage>
        <taxon>Bacteria</taxon>
        <taxon>Pseudomonadati</taxon>
        <taxon>Bacteroidota</taxon>
        <taxon>Flavobacteriia</taxon>
        <taxon>Flavobacteriales</taxon>
        <taxon>Flavobacteriaceae</taxon>
        <taxon>Gelidibacter</taxon>
    </lineage>
</organism>
<name>A0ABS3SQF2_9FLAO</name>
<dbReference type="EMBL" id="JAGEVG010000006">
    <property type="protein sequence ID" value="MBO3097919.1"/>
    <property type="molecule type" value="Genomic_DNA"/>
</dbReference>
<dbReference type="Pfam" id="PF00534">
    <property type="entry name" value="Glycos_transf_1"/>
    <property type="match status" value="1"/>
</dbReference>
<proteinExistence type="predicted"/>
<dbReference type="CDD" id="cd03820">
    <property type="entry name" value="GT4_AmsD-like"/>
    <property type="match status" value="1"/>
</dbReference>
<dbReference type="RefSeq" id="WP_208233064.1">
    <property type="nucleotide sequence ID" value="NZ_JAGEVG010000006.1"/>
</dbReference>
<dbReference type="InterPro" id="IPR001296">
    <property type="entry name" value="Glyco_trans_1"/>
</dbReference>
<feature type="domain" description="Glycosyltransferase subfamily 4-like N-terminal" evidence="2">
    <location>
        <begin position="13"/>
        <end position="161"/>
    </location>
</feature>
<comment type="caution">
    <text evidence="3">The sequence shown here is derived from an EMBL/GenBank/DDBJ whole genome shotgun (WGS) entry which is preliminary data.</text>
</comment>
<dbReference type="Proteomes" id="UP000681315">
    <property type="component" value="Unassembled WGS sequence"/>
</dbReference>
<protein>
    <submittedName>
        <fullName evidence="3">Glycosyltransferase family 4 protein</fullName>
    </submittedName>
</protein>
<reference evidence="3 4" key="1">
    <citation type="submission" date="2021-03" db="EMBL/GenBank/DDBJ databases">
        <title>Gelidibacter sp. nov., isolated from costal sediment.</title>
        <authorList>
            <person name="Lun K.-Y."/>
        </authorList>
    </citation>
    <scope>NUCLEOTIDE SEQUENCE [LARGE SCALE GENOMIC DNA]</scope>
    <source>
        <strain evidence="3 4">DF109</strain>
    </source>
</reference>
<dbReference type="Pfam" id="PF13439">
    <property type="entry name" value="Glyco_transf_4"/>
    <property type="match status" value="1"/>
</dbReference>
<dbReference type="InterPro" id="IPR028098">
    <property type="entry name" value="Glyco_trans_4-like_N"/>
</dbReference>
<evidence type="ECO:0000259" key="2">
    <source>
        <dbReference type="Pfam" id="PF13439"/>
    </source>
</evidence>
<accession>A0ABS3SQF2</accession>
<dbReference type="Gene3D" id="3.40.50.2000">
    <property type="entry name" value="Glycogen Phosphorylase B"/>
    <property type="match status" value="2"/>
</dbReference>
<evidence type="ECO:0000313" key="3">
    <source>
        <dbReference type="EMBL" id="MBO3097919.1"/>
    </source>
</evidence>
<keyword evidence="4" id="KW-1185">Reference proteome</keyword>
<dbReference type="PANTHER" id="PTHR12526">
    <property type="entry name" value="GLYCOSYLTRANSFERASE"/>
    <property type="match status" value="1"/>
</dbReference>
<feature type="domain" description="Glycosyl transferase family 1" evidence="1">
    <location>
        <begin position="172"/>
        <end position="330"/>
    </location>
</feature>
<sequence length="353" mass="40790">MKIDFLVNSLASGGAERVLVLLANYFKEKEHDISVITFNGPDIWKPTQNIKRIKLHHGKIKNHMTRSFVNLMQYYNSQNNRPEVLITSMIQTNLIGIIVSKLYGIKIIASEHNNHLEKTNFIGQITRKYAYKFSNALTVLTNFDKEYYENRNVKVYVVPNPCAFEIYREKTRNRNKTILAVGDLDRYHHKGFDNLLKMIGPVLLKNPGWNLRLIGGGEEGSKFLIDLAKKEKLNDKVTFEDFSTQISNVMRDSEIYIMTSRFEGLPMVLIEAMSQGMACIAYDCISGPSEIITHNVNGILVENQNSELMCKELDELIKQPEKRIEFAKKGIDSLDRFKIEKIYMRYLEMFEAL</sequence>
<evidence type="ECO:0000259" key="1">
    <source>
        <dbReference type="Pfam" id="PF00534"/>
    </source>
</evidence>
<dbReference type="SUPFAM" id="SSF53756">
    <property type="entry name" value="UDP-Glycosyltransferase/glycogen phosphorylase"/>
    <property type="match status" value="1"/>
</dbReference>
<evidence type="ECO:0000313" key="4">
    <source>
        <dbReference type="Proteomes" id="UP000681315"/>
    </source>
</evidence>
<dbReference type="PANTHER" id="PTHR12526:SF630">
    <property type="entry name" value="GLYCOSYLTRANSFERASE"/>
    <property type="match status" value="1"/>
</dbReference>
<gene>
    <name evidence="3" type="ORF">J4051_06545</name>
</gene>